<accession>A0A1C0TWA2</accession>
<feature type="chain" id="PRO_5008646505" description="DUF2059 domain-containing protein" evidence="1">
    <location>
        <begin position="22"/>
        <end position="255"/>
    </location>
</feature>
<name>A0A1C0TWA2_9GAMM</name>
<dbReference type="Proteomes" id="UP000093366">
    <property type="component" value="Unassembled WGS sequence"/>
</dbReference>
<evidence type="ECO:0008006" key="4">
    <source>
        <dbReference type="Google" id="ProtNLM"/>
    </source>
</evidence>
<dbReference type="RefSeq" id="WP_065789604.1">
    <property type="nucleotide sequence ID" value="NZ_MAUJ01000001.1"/>
</dbReference>
<comment type="caution">
    <text evidence="2">The sequence shown here is derived from an EMBL/GenBank/DDBJ whole genome shotgun (WGS) entry which is preliminary data.</text>
</comment>
<sequence>MCKLLLRLLLVGFLSIGTAQAFEPSYSFSRILLDAKAGDLIRDNISSQIQTGLISSSINGDLFSRIEVFSTAIEFRGCDCGKSPSKAEINEYIENNFKEFPDNVKSELKENLVRTKNIEEELRRKMFNPDLTDEEVLIYAREREKLLKNALEYEAEITNNFYRLIKPEAYRELESSFRDIHQQQENLEYQIASKGILEDAFKQYEQLETLYQKAVRKLIEKPLEVRSPAQGEIRKLNQSATDKYAEYLNSISLTQ</sequence>
<dbReference type="AlphaFoldDB" id="A0A1C0TWA2"/>
<evidence type="ECO:0000313" key="3">
    <source>
        <dbReference type="Proteomes" id="UP000093366"/>
    </source>
</evidence>
<reference evidence="3" key="1">
    <citation type="submission" date="2016-07" db="EMBL/GenBank/DDBJ databases">
        <authorList>
            <person name="Florea S."/>
            <person name="Webb J.S."/>
            <person name="Jaromczyk J."/>
            <person name="Schardl C.L."/>
        </authorList>
    </citation>
    <scope>NUCLEOTIDE SEQUENCE [LARGE SCALE GENOMIC DNA]</scope>
    <source>
        <strain evidence="3">IPB1</strain>
    </source>
</reference>
<evidence type="ECO:0000313" key="2">
    <source>
        <dbReference type="EMBL" id="OCQ23589.1"/>
    </source>
</evidence>
<feature type="signal peptide" evidence="1">
    <location>
        <begin position="1"/>
        <end position="21"/>
    </location>
</feature>
<protein>
    <recommendedName>
        <fullName evidence="4">DUF2059 domain-containing protein</fullName>
    </recommendedName>
</protein>
<evidence type="ECO:0000256" key="1">
    <source>
        <dbReference type="SAM" id="SignalP"/>
    </source>
</evidence>
<organism evidence="2 3">
    <name type="scientific">Pseudoalteromonas luteoviolacea</name>
    <dbReference type="NCBI Taxonomy" id="43657"/>
    <lineage>
        <taxon>Bacteria</taxon>
        <taxon>Pseudomonadati</taxon>
        <taxon>Pseudomonadota</taxon>
        <taxon>Gammaproteobacteria</taxon>
        <taxon>Alteromonadales</taxon>
        <taxon>Pseudoalteromonadaceae</taxon>
        <taxon>Pseudoalteromonas</taxon>
    </lineage>
</organism>
<proteinExistence type="predicted"/>
<dbReference type="EMBL" id="MAUJ01000001">
    <property type="protein sequence ID" value="OCQ23589.1"/>
    <property type="molecule type" value="Genomic_DNA"/>
</dbReference>
<gene>
    <name evidence="2" type="ORF">A7985_06505</name>
</gene>
<keyword evidence="1" id="KW-0732">Signal</keyword>